<keyword evidence="2" id="KW-0472">Membrane</keyword>
<dbReference type="InterPro" id="IPR013784">
    <property type="entry name" value="Carb-bd-like_fold"/>
</dbReference>
<dbReference type="SUPFAM" id="SSF49452">
    <property type="entry name" value="Starch-binding domain-like"/>
    <property type="match status" value="3"/>
</dbReference>
<dbReference type="Proteomes" id="UP000320390">
    <property type="component" value="Chromosome"/>
</dbReference>
<organism evidence="2 3">
    <name type="scientific">Saltatorellus ferox</name>
    <dbReference type="NCBI Taxonomy" id="2528018"/>
    <lineage>
        <taxon>Bacteria</taxon>
        <taxon>Pseudomonadati</taxon>
        <taxon>Planctomycetota</taxon>
        <taxon>Planctomycetia</taxon>
        <taxon>Planctomycetia incertae sedis</taxon>
        <taxon>Saltatorellus</taxon>
    </lineage>
</organism>
<name>A0A518EZE3_9BACT</name>
<feature type="compositionally biased region" description="Low complexity" evidence="1">
    <location>
        <begin position="64"/>
        <end position="73"/>
    </location>
</feature>
<proteinExistence type="predicted"/>
<dbReference type="AlphaFoldDB" id="A0A518EZE3"/>
<evidence type="ECO:0000256" key="1">
    <source>
        <dbReference type="SAM" id="MobiDB-lite"/>
    </source>
</evidence>
<dbReference type="EMBL" id="CP036434">
    <property type="protein sequence ID" value="QDV09463.1"/>
    <property type="molecule type" value="Genomic_DNA"/>
</dbReference>
<feature type="region of interest" description="Disordered" evidence="1">
    <location>
        <begin position="47"/>
        <end position="80"/>
    </location>
</feature>
<keyword evidence="2" id="KW-0812">Transmembrane</keyword>
<dbReference type="GO" id="GO:0030246">
    <property type="term" value="F:carbohydrate binding"/>
    <property type="evidence" value="ECO:0007669"/>
    <property type="project" value="InterPro"/>
</dbReference>
<sequence length="671" mass="70134">MIMGLPCSACPVPQELAIHPMRKLALSVVVVASSALILWTVIRSGGEASSGDDPLFARTAGPESAADASSSSDGKPLLPVEGATADRAPVAQAAELPPMSEPTAPVPEAVEESGEAAIEVLVMDAARSPIEGAAVQVQGATLDLQAMMAGRAWLRSGSKTNAEGLVSIVPTVDGLVRLVAKANGFATGSSEPFDVAAAAGGERVEIVLTTGGSVVGRLLDIHGAPAADVRISLQLTHWAGSRTRGNAMSMGTTKTLGDGTLLFENVTPGAYNLYVNSDEEQVAVIPRERVTLEVREGEQTVVQFADRLDSFVRVTGVVRRNAEPLTHASISIGHADRSRGYLGKKTKTDKDGRFEIILDEAGAYRFQISAGESSVFEEVEVPQVENHDVTISFETGRLSGRLLDADGAPVEGMEIMAFGSSSEGRAGSTMQSAQSKAGGTFEFLGLPGGTYKLKARTIPIAAGRFEPLGAPTHPLLGSAEVTGLELHGGDSLDDVELQLSAAGAVSGRILDAESLPVGGALIEFQGPTPLDNSLWKADSSGVFLAGGLRPGTYMIRAMQQAQVSPWVSVSATVMTTAPAGDLVLQTGTFLEVEAVSTTESIPDRIYVSLLDVDQRALAQEILQNNRTHLGPILPGTYTLKARGVSDDNWSTSQVVVVDGEPSQKVQLELPE</sequence>
<dbReference type="OrthoDB" id="256352at2"/>
<dbReference type="Gene3D" id="2.60.40.1120">
    <property type="entry name" value="Carboxypeptidase-like, regulatory domain"/>
    <property type="match status" value="1"/>
</dbReference>
<dbReference type="Pfam" id="PF13620">
    <property type="entry name" value="CarboxypepD_reg"/>
    <property type="match status" value="1"/>
</dbReference>
<keyword evidence="3" id="KW-1185">Reference proteome</keyword>
<gene>
    <name evidence="2" type="ORF">Poly30_50210</name>
</gene>
<protein>
    <submittedName>
        <fullName evidence="2">Nickel uptake substrate-specific transmembrane region</fullName>
    </submittedName>
</protein>
<evidence type="ECO:0000313" key="2">
    <source>
        <dbReference type="EMBL" id="QDV09463.1"/>
    </source>
</evidence>
<reference evidence="2 3" key="1">
    <citation type="submission" date="2019-02" db="EMBL/GenBank/DDBJ databases">
        <title>Deep-cultivation of Planctomycetes and their phenomic and genomic characterization uncovers novel biology.</title>
        <authorList>
            <person name="Wiegand S."/>
            <person name="Jogler M."/>
            <person name="Boedeker C."/>
            <person name="Pinto D."/>
            <person name="Vollmers J."/>
            <person name="Rivas-Marin E."/>
            <person name="Kohn T."/>
            <person name="Peeters S.H."/>
            <person name="Heuer A."/>
            <person name="Rast P."/>
            <person name="Oberbeckmann S."/>
            <person name="Bunk B."/>
            <person name="Jeske O."/>
            <person name="Meyerdierks A."/>
            <person name="Storesund J.E."/>
            <person name="Kallscheuer N."/>
            <person name="Luecker S."/>
            <person name="Lage O.M."/>
            <person name="Pohl T."/>
            <person name="Merkel B.J."/>
            <person name="Hornburger P."/>
            <person name="Mueller R.-W."/>
            <person name="Bruemmer F."/>
            <person name="Labrenz M."/>
            <person name="Spormann A.M."/>
            <person name="Op den Camp H."/>
            <person name="Overmann J."/>
            <person name="Amann R."/>
            <person name="Jetten M.S.M."/>
            <person name="Mascher T."/>
            <person name="Medema M.H."/>
            <person name="Devos D.P."/>
            <person name="Kaster A.-K."/>
            <person name="Ovreas L."/>
            <person name="Rohde M."/>
            <person name="Galperin M.Y."/>
            <person name="Jogler C."/>
        </authorList>
    </citation>
    <scope>NUCLEOTIDE SEQUENCE [LARGE SCALE GENOMIC DNA]</scope>
    <source>
        <strain evidence="2 3">Poly30</strain>
    </source>
</reference>
<evidence type="ECO:0000313" key="3">
    <source>
        <dbReference type="Proteomes" id="UP000320390"/>
    </source>
</evidence>
<accession>A0A518EZE3</accession>